<feature type="compositionally biased region" description="Pro residues" evidence="1">
    <location>
        <begin position="397"/>
        <end position="414"/>
    </location>
</feature>
<name>A0AA45L6Y6_9PSEU</name>
<feature type="compositionally biased region" description="Low complexity" evidence="1">
    <location>
        <begin position="415"/>
        <end position="425"/>
    </location>
</feature>
<evidence type="ECO:0000313" key="3">
    <source>
        <dbReference type="Proteomes" id="UP000677152"/>
    </source>
</evidence>
<organism evidence="2 3">
    <name type="scientific">Actinosynnema pretiosum subsp. pretiosum</name>
    <dbReference type="NCBI Taxonomy" id="103721"/>
    <lineage>
        <taxon>Bacteria</taxon>
        <taxon>Bacillati</taxon>
        <taxon>Actinomycetota</taxon>
        <taxon>Actinomycetes</taxon>
        <taxon>Pseudonocardiales</taxon>
        <taxon>Pseudonocardiaceae</taxon>
        <taxon>Actinosynnema</taxon>
    </lineage>
</organism>
<feature type="compositionally biased region" description="Low complexity" evidence="1">
    <location>
        <begin position="1"/>
        <end position="30"/>
    </location>
</feature>
<feature type="compositionally biased region" description="Pro residues" evidence="1">
    <location>
        <begin position="317"/>
        <end position="332"/>
    </location>
</feature>
<feature type="compositionally biased region" description="Low complexity" evidence="1">
    <location>
        <begin position="196"/>
        <end position="247"/>
    </location>
</feature>
<sequence>MAKFPGSGSSRPDPGSSTPDPGSTTTATPDASPPPPPSSAPSGPTGSLGFSMTANSMETLRRQANDLRAAYGDMAGKLSGQRLGATALGMLGMPAVLALNSSNGKSVERAKQAGDTLGQVGDGVKATADTHFSLDRYSGSQFDGIVTDTTARPPAGAPSGGGKPVVPQGPATSQAENVPGDPGAPAPRIPQPQGPPATGVTPVPGDGGTTSAAADTPGAQGPQAQPVPTAPGGRTPGPTTTAAAPGTQLPPIPGFRGDLTAPAAQGAPPAANPKSGLPPLMQIPPKPNTHPAGAPEVELSKPGGAADSLRGNQNSFPPRPQDPPPAAPAPRPRVPRTTPGRLIGPQPGAASPVVSLPGKDPFAPPGATTAPPAAQGRGRFTTPGSAKDSLTAQHDPSAPPAPKPTTPPRPPLNLLPPADQVDPAKVPLPPDPPKDTVPWGNVEPLLDPDADHRTTNAFPVTTINGVEHFDLRNLSKEEGARWVADLRRILDSKPDGAFFWSGNFIDSTGQRHSVMDPAEFIAAQQGRVTLEGKLDHDHIIMPDWGKTNDAGKAVWDSVSASLAQGAKGDVHVLVGPSRRVDNVFSMTEFPILQNNPNVDRVFTIDVMTGEQRQLYP</sequence>
<feature type="compositionally biased region" description="Polar residues" evidence="1">
    <location>
        <begin position="382"/>
        <end position="394"/>
    </location>
</feature>
<feature type="region of interest" description="Disordered" evidence="1">
    <location>
        <begin position="103"/>
        <end position="439"/>
    </location>
</feature>
<reference evidence="2" key="1">
    <citation type="submission" date="2021-04" db="EMBL/GenBank/DDBJ databases">
        <title>Genomic sequence of Actinosynnema pretiosum subsp. pretiosum ATCC 31280 (C-14919).</title>
        <authorList>
            <person name="Bai L."/>
            <person name="Wang X."/>
            <person name="Xiao Y."/>
        </authorList>
    </citation>
    <scope>NUCLEOTIDE SEQUENCE</scope>
    <source>
        <strain evidence="2">ATCC 31280</strain>
    </source>
</reference>
<feature type="compositionally biased region" description="Polar residues" evidence="1">
    <location>
        <begin position="48"/>
        <end position="58"/>
    </location>
</feature>
<feature type="compositionally biased region" description="Low complexity" evidence="1">
    <location>
        <begin position="261"/>
        <end position="273"/>
    </location>
</feature>
<feature type="compositionally biased region" description="Low complexity" evidence="1">
    <location>
        <begin position="365"/>
        <end position="374"/>
    </location>
</feature>
<dbReference type="Proteomes" id="UP000677152">
    <property type="component" value="Chromosome"/>
</dbReference>
<accession>A0AA45L6Y6</accession>
<dbReference type="SUPFAM" id="SSF52309">
    <property type="entry name" value="N-(deoxy)ribosyltransferase-like"/>
    <property type="match status" value="1"/>
</dbReference>
<proteinExistence type="predicted"/>
<evidence type="ECO:0000313" key="2">
    <source>
        <dbReference type="EMBL" id="QUF04476.1"/>
    </source>
</evidence>
<feature type="region of interest" description="Disordered" evidence="1">
    <location>
        <begin position="1"/>
        <end position="61"/>
    </location>
</feature>
<gene>
    <name evidence="2" type="ORF">KCV87_35140</name>
</gene>
<dbReference type="EMBL" id="CP073249">
    <property type="protein sequence ID" value="QUF04476.1"/>
    <property type="molecule type" value="Genomic_DNA"/>
</dbReference>
<dbReference type="AlphaFoldDB" id="A0AA45L6Y6"/>
<feature type="compositionally biased region" description="Pro residues" evidence="1">
    <location>
        <begin position="182"/>
        <end position="195"/>
    </location>
</feature>
<protein>
    <submittedName>
        <fullName evidence="2">Uncharacterized protein</fullName>
    </submittedName>
</protein>
<evidence type="ECO:0000256" key="1">
    <source>
        <dbReference type="SAM" id="MobiDB-lite"/>
    </source>
</evidence>